<feature type="non-terminal residue" evidence="1">
    <location>
        <position position="1"/>
    </location>
</feature>
<dbReference type="EMBL" id="UINC01191629">
    <property type="protein sequence ID" value="SVE06367.1"/>
    <property type="molecule type" value="Genomic_DNA"/>
</dbReference>
<dbReference type="AlphaFoldDB" id="A0A383AEY8"/>
<evidence type="ECO:0000313" key="1">
    <source>
        <dbReference type="EMBL" id="SVE06367.1"/>
    </source>
</evidence>
<reference evidence="1" key="1">
    <citation type="submission" date="2018-05" db="EMBL/GenBank/DDBJ databases">
        <authorList>
            <person name="Lanie J.A."/>
            <person name="Ng W.-L."/>
            <person name="Kazmierczak K.M."/>
            <person name="Andrzejewski T.M."/>
            <person name="Davidsen T.M."/>
            <person name="Wayne K.J."/>
            <person name="Tettelin H."/>
            <person name="Glass J.I."/>
            <person name="Rusch D."/>
            <person name="Podicherti R."/>
            <person name="Tsui H.-C.T."/>
            <person name="Winkler M.E."/>
        </authorList>
    </citation>
    <scope>NUCLEOTIDE SEQUENCE</scope>
</reference>
<gene>
    <name evidence="1" type="ORF">METZ01_LOCUS459221</name>
</gene>
<feature type="non-terminal residue" evidence="1">
    <location>
        <position position="251"/>
    </location>
</feature>
<protein>
    <submittedName>
        <fullName evidence="1">Uncharacterized protein</fullName>
    </submittedName>
</protein>
<proteinExistence type="predicted"/>
<organism evidence="1">
    <name type="scientific">marine metagenome</name>
    <dbReference type="NCBI Taxonomy" id="408172"/>
    <lineage>
        <taxon>unclassified sequences</taxon>
        <taxon>metagenomes</taxon>
        <taxon>ecological metagenomes</taxon>
    </lineage>
</organism>
<accession>A0A383AEY8</accession>
<name>A0A383AEY8_9ZZZZ</name>
<dbReference type="SUPFAM" id="SSF49478">
    <property type="entry name" value="Cna protein B-type domain"/>
    <property type="match status" value="1"/>
</dbReference>
<sequence>GQVRMITDNGNEIPVNEAFIQALNEETGITFDAVTNDNGHFEMGVMPYMQYFVSCTLPDPSGTTQVQEVFVEISPVELTFVFGDEPPPSGITVDYQSDWNLIGLPLEVLNPSYTTIFPESIEGTLYSFSGGYNPVTELINGKGYWLRFNEAGSTTISGIPINELTLSLSEDWNLISGISTPLNISEIQDPNGIIIAGTIYGFASSGYSNAEILEPGKGYWIRANSSGYISFISNPEPLPEECYIVPEVGPC</sequence>